<proteinExistence type="predicted"/>
<dbReference type="PANTHER" id="PTHR35093">
    <property type="entry name" value="OUTER MEMBRANE PROTEIN NMB0088-RELATED"/>
    <property type="match status" value="1"/>
</dbReference>
<dbReference type="SUPFAM" id="SSF56935">
    <property type="entry name" value="Porins"/>
    <property type="match status" value="1"/>
</dbReference>
<accession>A0A5B8RGD8</accession>
<organism evidence="7">
    <name type="scientific">uncultured organism</name>
    <dbReference type="NCBI Taxonomy" id="155900"/>
    <lineage>
        <taxon>unclassified sequences</taxon>
        <taxon>environmental samples</taxon>
    </lineage>
</organism>
<sequence>MSARHRGANRLIIATSALTLAGAAASVHATGFQIREQSAKALANSLASAAAGAEDVSFMAYNPAALGNIDGTQVAGSLAYIDAEFDMNDGRASPYRVPLNGPDDGTPYDGSKGNSGETALVPSFAVKTQLSDSLDAGLAVYSPYGLSTDYDHDWIGRYQALETDLKVVDIQPTLNFRVTDRLSLAGGLRVQYADATLSNALDLGGLSSPAQPGQHDGFAEVTGDDWGVGYTLGALFQVTDRTRVGVSYRSKVDLTLKGDAEFSATDATSRAILANAQAGGQFTDTSGKADLTTPASLNLGIYHQATDRLALMFNAEWTEWSSFDELVVRFGDNTPNSVTEENWENTWALSTGASYALTGRWTLRGGIGMDESPVPNARHRTPRVPDVDRRWLSAGATFSPTERLSITGAWMHIFFDDGDVNLEDESRGNLSGTYEGTANVFAVSADYRF</sequence>
<dbReference type="Pfam" id="PF03349">
    <property type="entry name" value="Toluene_X"/>
    <property type="match status" value="1"/>
</dbReference>
<keyword evidence="4" id="KW-0732">Signal</keyword>
<name>A0A5B8RGD8_9ZZZZ</name>
<keyword evidence="2" id="KW-1134">Transmembrane beta strand</keyword>
<evidence type="ECO:0000256" key="2">
    <source>
        <dbReference type="ARBA" id="ARBA00022452"/>
    </source>
</evidence>
<dbReference type="Gene3D" id="2.40.160.60">
    <property type="entry name" value="Outer membrane protein transport protein (OMPP1/FadL/TodX)"/>
    <property type="match status" value="1"/>
</dbReference>
<evidence type="ECO:0000313" key="7">
    <source>
        <dbReference type="EMBL" id="QEA06564.1"/>
    </source>
</evidence>
<evidence type="ECO:0000256" key="5">
    <source>
        <dbReference type="ARBA" id="ARBA00023136"/>
    </source>
</evidence>
<evidence type="ECO:0000256" key="1">
    <source>
        <dbReference type="ARBA" id="ARBA00004571"/>
    </source>
</evidence>
<dbReference type="AlphaFoldDB" id="A0A5B8RGD8"/>
<reference evidence="7" key="1">
    <citation type="submission" date="2019-06" db="EMBL/GenBank/DDBJ databases">
        <authorList>
            <person name="Murdoch R.W."/>
            <person name="Fathepure B."/>
        </authorList>
    </citation>
    <scope>NUCLEOTIDE SEQUENCE</scope>
</reference>
<dbReference type="GO" id="GO:0015483">
    <property type="term" value="F:long-chain fatty acid transporting porin activity"/>
    <property type="evidence" value="ECO:0007669"/>
    <property type="project" value="TreeGrafter"/>
</dbReference>
<keyword evidence="6" id="KW-0998">Cell outer membrane</keyword>
<dbReference type="InterPro" id="IPR005017">
    <property type="entry name" value="OMPP1/FadL/TodX"/>
</dbReference>
<keyword evidence="3" id="KW-0812">Transmembrane</keyword>
<keyword evidence="5" id="KW-0472">Membrane</keyword>
<protein>
    <submittedName>
        <fullName evidence="7">Putative outer membrane protein</fullName>
    </submittedName>
</protein>
<comment type="subcellular location">
    <subcellularLocation>
        <location evidence="1">Cell outer membrane</location>
        <topology evidence="1">Multi-pass membrane protein</topology>
    </subcellularLocation>
</comment>
<dbReference type="PANTHER" id="PTHR35093:SF8">
    <property type="entry name" value="OUTER MEMBRANE PROTEIN NMB0088-RELATED"/>
    <property type="match status" value="1"/>
</dbReference>
<evidence type="ECO:0000256" key="4">
    <source>
        <dbReference type="ARBA" id="ARBA00022729"/>
    </source>
</evidence>
<dbReference type="EMBL" id="MN079152">
    <property type="protein sequence ID" value="QEA06564.1"/>
    <property type="molecule type" value="Genomic_DNA"/>
</dbReference>
<evidence type="ECO:0000256" key="6">
    <source>
        <dbReference type="ARBA" id="ARBA00023237"/>
    </source>
</evidence>
<gene>
    <name evidence="7" type="ORF">KBTEX_02904</name>
</gene>
<evidence type="ECO:0000256" key="3">
    <source>
        <dbReference type="ARBA" id="ARBA00022692"/>
    </source>
</evidence>